<keyword evidence="4" id="KW-0238">DNA-binding</keyword>
<reference evidence="9 10" key="1">
    <citation type="submission" date="2016-09" db="EMBL/GenBank/DDBJ databases">
        <title>Extensive genetic diversity and differential bi-allelic expression allows diatom success in the polar Southern Ocean.</title>
        <authorList>
            <consortium name="DOE Joint Genome Institute"/>
            <person name="Mock T."/>
            <person name="Otillar R.P."/>
            <person name="Strauss J."/>
            <person name="Dupont C."/>
            <person name="Frickenhaus S."/>
            <person name="Maumus F."/>
            <person name="Mcmullan M."/>
            <person name="Sanges R."/>
            <person name="Schmutz J."/>
            <person name="Toseland A."/>
            <person name="Valas R."/>
            <person name="Veluchamy A."/>
            <person name="Ward B.J."/>
            <person name="Allen A."/>
            <person name="Barry K."/>
            <person name="Falciatore A."/>
            <person name="Ferrante M."/>
            <person name="Fortunato A.E."/>
            <person name="Gloeckner G."/>
            <person name="Gruber A."/>
            <person name="Hipkin R."/>
            <person name="Janech M."/>
            <person name="Kroth P."/>
            <person name="Leese F."/>
            <person name="Lindquist E."/>
            <person name="Lyon B.R."/>
            <person name="Martin J."/>
            <person name="Mayer C."/>
            <person name="Parker M."/>
            <person name="Quesneville H."/>
            <person name="Raymond J."/>
            <person name="Uhlig C."/>
            <person name="Valentin K.U."/>
            <person name="Worden A.Z."/>
            <person name="Armbrust E.V."/>
            <person name="Bowler C."/>
            <person name="Green B."/>
            <person name="Moulton V."/>
            <person name="Van Oosterhout C."/>
            <person name="Grigoriev I."/>
        </authorList>
    </citation>
    <scope>NUCLEOTIDE SEQUENCE [LARGE SCALE GENOMIC DNA]</scope>
    <source>
        <strain evidence="9 10">CCMP1102</strain>
    </source>
</reference>
<accession>A0A1E7FBJ4</accession>
<dbReference type="GO" id="GO:0003713">
    <property type="term" value="F:transcription coactivator activity"/>
    <property type="evidence" value="ECO:0007669"/>
    <property type="project" value="InterPro"/>
</dbReference>
<dbReference type="OrthoDB" id="2505440at2759"/>
<evidence type="ECO:0000256" key="4">
    <source>
        <dbReference type="ARBA" id="ARBA00023125"/>
    </source>
</evidence>
<dbReference type="PANTHER" id="PTHR13215">
    <property type="entry name" value="RNA POLYMERASE II TRANSCRIPTIONAL COACTIVATOR"/>
    <property type="match status" value="1"/>
</dbReference>
<evidence type="ECO:0000256" key="7">
    <source>
        <dbReference type="SAM" id="MobiDB-lite"/>
    </source>
</evidence>
<evidence type="ECO:0000256" key="2">
    <source>
        <dbReference type="ARBA" id="ARBA00009001"/>
    </source>
</evidence>
<dbReference type="InterPro" id="IPR003173">
    <property type="entry name" value="PC4_C"/>
</dbReference>
<dbReference type="InterPro" id="IPR045125">
    <property type="entry name" value="Sub1/Tcp4-like"/>
</dbReference>
<feature type="domain" description="Transcriptional coactivator p15 (PC4) C-terminal" evidence="8">
    <location>
        <begin position="66"/>
        <end position="116"/>
    </location>
</feature>
<evidence type="ECO:0000256" key="6">
    <source>
        <dbReference type="ARBA" id="ARBA00023242"/>
    </source>
</evidence>
<keyword evidence="5" id="KW-0804">Transcription</keyword>
<comment type="subcellular location">
    <subcellularLocation>
        <location evidence="1">Nucleus</location>
    </subcellularLocation>
</comment>
<comment type="similarity">
    <text evidence="2">Belongs to the transcriptional coactivator PC4 family.</text>
</comment>
<dbReference type="Proteomes" id="UP000095751">
    <property type="component" value="Unassembled WGS sequence"/>
</dbReference>
<keyword evidence="10" id="KW-1185">Reference proteome</keyword>
<dbReference type="EMBL" id="KV784359">
    <property type="protein sequence ID" value="OEU15516.1"/>
    <property type="molecule type" value="Genomic_DNA"/>
</dbReference>
<evidence type="ECO:0000256" key="3">
    <source>
        <dbReference type="ARBA" id="ARBA00023015"/>
    </source>
</evidence>
<dbReference type="GO" id="GO:0003677">
    <property type="term" value="F:DNA binding"/>
    <property type="evidence" value="ECO:0007669"/>
    <property type="project" value="UniProtKB-KW"/>
</dbReference>
<evidence type="ECO:0000313" key="10">
    <source>
        <dbReference type="Proteomes" id="UP000095751"/>
    </source>
</evidence>
<feature type="compositionally biased region" description="Acidic residues" evidence="7">
    <location>
        <begin position="26"/>
        <end position="45"/>
    </location>
</feature>
<sequence>MSLSESKPKKRKQVKVEYGLDYDGSANDDDDEKGEEIDDETEGQDDDKKQKNTNPAMKNADGDSFFELSSKRRCTVRSFKGKTYVDIREVYEKDGKILPGKKGISMSVEQFETLRDLFKDGSLQREVDALEK</sequence>
<keyword evidence="3" id="KW-0805">Transcription regulation</keyword>
<dbReference type="Gene3D" id="2.30.31.10">
    <property type="entry name" value="Transcriptional Coactivator Pc4, Chain A"/>
    <property type="match status" value="1"/>
</dbReference>
<organism evidence="9 10">
    <name type="scientific">Fragilariopsis cylindrus CCMP1102</name>
    <dbReference type="NCBI Taxonomy" id="635003"/>
    <lineage>
        <taxon>Eukaryota</taxon>
        <taxon>Sar</taxon>
        <taxon>Stramenopiles</taxon>
        <taxon>Ochrophyta</taxon>
        <taxon>Bacillariophyta</taxon>
        <taxon>Bacillariophyceae</taxon>
        <taxon>Bacillariophycidae</taxon>
        <taxon>Bacillariales</taxon>
        <taxon>Bacillariaceae</taxon>
        <taxon>Fragilariopsis</taxon>
    </lineage>
</organism>
<keyword evidence="6" id="KW-0539">Nucleus</keyword>
<dbReference type="KEGG" id="fcy:FRACYDRAFT_269394"/>
<name>A0A1E7FBJ4_9STRA</name>
<evidence type="ECO:0000256" key="1">
    <source>
        <dbReference type="ARBA" id="ARBA00004123"/>
    </source>
</evidence>
<dbReference type="GO" id="GO:0060261">
    <property type="term" value="P:positive regulation of transcription initiation by RNA polymerase II"/>
    <property type="evidence" value="ECO:0007669"/>
    <property type="project" value="InterPro"/>
</dbReference>
<dbReference type="GO" id="GO:0005634">
    <property type="term" value="C:nucleus"/>
    <property type="evidence" value="ECO:0007669"/>
    <property type="project" value="UniProtKB-SubCell"/>
</dbReference>
<dbReference type="InParanoid" id="A0A1E7FBJ4"/>
<dbReference type="Pfam" id="PF02229">
    <property type="entry name" value="PC4"/>
    <property type="match status" value="1"/>
</dbReference>
<dbReference type="AlphaFoldDB" id="A0A1E7FBJ4"/>
<proteinExistence type="inferred from homology"/>
<dbReference type="SUPFAM" id="SSF54447">
    <property type="entry name" value="ssDNA-binding transcriptional regulator domain"/>
    <property type="match status" value="1"/>
</dbReference>
<protein>
    <submittedName>
        <fullName evidence="9">PC4-domain-containing protein</fullName>
    </submittedName>
</protein>
<gene>
    <name evidence="9" type="ORF">FRACYDRAFT_269394</name>
</gene>
<dbReference type="InterPro" id="IPR009044">
    <property type="entry name" value="ssDNA-bd_transcriptional_reg"/>
</dbReference>
<feature type="region of interest" description="Disordered" evidence="7">
    <location>
        <begin position="1"/>
        <end position="64"/>
    </location>
</feature>
<evidence type="ECO:0000256" key="5">
    <source>
        <dbReference type="ARBA" id="ARBA00023163"/>
    </source>
</evidence>
<evidence type="ECO:0000313" key="9">
    <source>
        <dbReference type="EMBL" id="OEU15516.1"/>
    </source>
</evidence>
<evidence type="ECO:0000259" key="8">
    <source>
        <dbReference type="Pfam" id="PF02229"/>
    </source>
</evidence>